<sequence>MGANRPRHNTGRVVSKPAWAADRPRLLETSANSGDRLDKAGRKLSATRIRPSNSNQGRLTSGWLCCTTSSSASASINNSSSSGVCWVSGFIDQLPAEGFGTFGVLLFHGVKQGNVQVEHGLATR</sequence>
<dbReference type="AlphaFoldDB" id="A0A109LML8"/>
<proteinExistence type="predicted"/>
<comment type="caution">
    <text evidence="2">The sequence shown here is derived from an EMBL/GenBank/DDBJ whole genome shotgun (WGS) entry which is preliminary data.</text>
</comment>
<name>A0A109LML8_PSEFL</name>
<organism evidence="2 3">
    <name type="scientific">Pseudomonas fluorescens</name>
    <dbReference type="NCBI Taxonomy" id="294"/>
    <lineage>
        <taxon>Bacteria</taxon>
        <taxon>Pseudomonadati</taxon>
        <taxon>Pseudomonadota</taxon>
        <taxon>Gammaproteobacteria</taxon>
        <taxon>Pseudomonadales</taxon>
        <taxon>Pseudomonadaceae</taxon>
        <taxon>Pseudomonas</taxon>
    </lineage>
</organism>
<dbReference type="Proteomes" id="UP000061348">
    <property type="component" value="Unassembled WGS sequence"/>
</dbReference>
<feature type="region of interest" description="Disordered" evidence="1">
    <location>
        <begin position="24"/>
        <end position="57"/>
    </location>
</feature>
<evidence type="ECO:0000313" key="2">
    <source>
        <dbReference type="EMBL" id="KWV90211.1"/>
    </source>
</evidence>
<evidence type="ECO:0000256" key="1">
    <source>
        <dbReference type="SAM" id="MobiDB-lite"/>
    </source>
</evidence>
<gene>
    <name evidence="2" type="ORF">PFLmoz3_00209</name>
</gene>
<accession>A0A109LML8</accession>
<dbReference type="EMBL" id="LCYA01000002">
    <property type="protein sequence ID" value="KWV90211.1"/>
    <property type="molecule type" value="Genomic_DNA"/>
</dbReference>
<reference evidence="2 3" key="1">
    <citation type="submission" date="2015-05" db="EMBL/GenBank/DDBJ databases">
        <title>A genomic and transcriptomic approach to investigate the blue pigment phenotype in Pseudomonas fluorescens.</title>
        <authorList>
            <person name="Andreani N.A."/>
            <person name="Cardazzo B."/>
        </authorList>
    </citation>
    <scope>NUCLEOTIDE SEQUENCE [LARGE SCALE GENOMIC DNA]</scope>
    <source>
        <strain evidence="2 3">Ps_22</strain>
    </source>
</reference>
<protein>
    <submittedName>
        <fullName evidence="2">Uncharacterized protein</fullName>
    </submittedName>
</protein>
<evidence type="ECO:0000313" key="3">
    <source>
        <dbReference type="Proteomes" id="UP000061348"/>
    </source>
</evidence>